<dbReference type="Proteomes" id="UP000254124">
    <property type="component" value="Unassembled WGS sequence"/>
</dbReference>
<dbReference type="AlphaFoldDB" id="A0A379SBT1"/>
<dbReference type="GO" id="GO:0009279">
    <property type="term" value="C:cell outer membrane"/>
    <property type="evidence" value="ECO:0007669"/>
    <property type="project" value="TreeGrafter"/>
</dbReference>
<name>A0A379SBT1_SALER</name>
<proteinExistence type="predicted"/>
<dbReference type="EMBL" id="UGWZ01000001">
    <property type="protein sequence ID" value="SUG16924.1"/>
    <property type="molecule type" value="Genomic_DNA"/>
</dbReference>
<accession>A0A379SBT1</accession>
<dbReference type="Pfam" id="PF00577">
    <property type="entry name" value="Usher"/>
    <property type="match status" value="1"/>
</dbReference>
<dbReference type="PANTHER" id="PTHR30451">
    <property type="entry name" value="OUTER MEMBRANE USHER PROTEIN"/>
    <property type="match status" value="1"/>
</dbReference>
<dbReference type="GO" id="GO:0015473">
    <property type="term" value="F:fimbrial usher porin activity"/>
    <property type="evidence" value="ECO:0007669"/>
    <property type="project" value="InterPro"/>
</dbReference>
<gene>
    <name evidence="1" type="primary">fimD_4</name>
    <name evidence="1" type="ORF">NCTC7295_04656</name>
</gene>
<evidence type="ECO:0000313" key="2">
    <source>
        <dbReference type="Proteomes" id="UP000254124"/>
    </source>
</evidence>
<organism evidence="1 2">
    <name type="scientific">Salmonella enterica subsp. arizonae</name>
    <dbReference type="NCBI Taxonomy" id="59203"/>
    <lineage>
        <taxon>Bacteria</taxon>
        <taxon>Pseudomonadati</taxon>
        <taxon>Pseudomonadota</taxon>
        <taxon>Gammaproteobacteria</taxon>
        <taxon>Enterobacterales</taxon>
        <taxon>Enterobacteriaceae</taxon>
        <taxon>Salmonella</taxon>
    </lineage>
</organism>
<dbReference type="GO" id="GO:0009297">
    <property type="term" value="P:pilus assembly"/>
    <property type="evidence" value="ECO:0007669"/>
    <property type="project" value="InterPro"/>
</dbReference>
<protein>
    <submittedName>
        <fullName evidence="1">Outer membrane usher protein FimD</fullName>
    </submittedName>
</protein>
<dbReference type="PANTHER" id="PTHR30451:SF21">
    <property type="entry name" value="FIMBRIAL USHER DOMAIN-CONTAINING PROTEIN YDET-RELATED"/>
    <property type="match status" value="1"/>
</dbReference>
<reference evidence="1 2" key="1">
    <citation type="submission" date="2018-06" db="EMBL/GenBank/DDBJ databases">
        <authorList>
            <consortium name="Pathogen Informatics"/>
            <person name="Doyle S."/>
        </authorList>
    </citation>
    <scope>NUCLEOTIDE SEQUENCE [LARGE SCALE GENOMIC DNA]</scope>
    <source>
        <strain evidence="1 2">NCTC7295</strain>
    </source>
</reference>
<sequence length="191" mass="22026">MALRCMAERNFPVNIMRWRSVAVRIWAIGAAVSLDVTQATSTLADNNAYQGKSLRFLYAKSLAQTGTNLQLLGYRYSTSGFYTLDDTAWKQMSGYDNDERTDPDESTPEWADYYNLYYTRRGKVQLDINQQFRRDGIAFYYRQSAKVTGIPMKRILCCRWDTAIRWRALHGAFLTTITNPQAIQSAIKFSH</sequence>
<dbReference type="InterPro" id="IPR000015">
    <property type="entry name" value="Fimb_usher"/>
</dbReference>
<evidence type="ECO:0000313" key="1">
    <source>
        <dbReference type="EMBL" id="SUG16924.1"/>
    </source>
</evidence>